<dbReference type="RefSeq" id="XP_041553641.1">
    <property type="nucleotide sequence ID" value="XM_041700680.1"/>
</dbReference>
<sequence length="158" mass="18148">MTHPMRIIVYVCVSDISGHPQCRHIALGEAVCGDILGRKFHATPRPALYDHVHIPADFDSSLPINRWFIFDLNVREALSSDDLKRIAHQVYFASRQGNEWIFIQRDRSTEKARSQTASLTWGGRSEQEIVSEMRKEQKLVMEMRKQSGRLQNSSHDAS</sequence>
<evidence type="ECO:0000313" key="1">
    <source>
        <dbReference type="EMBL" id="BCS21447.1"/>
    </source>
</evidence>
<gene>
    <name evidence="1" type="ORF">APUU_21879S</name>
</gene>
<name>A0A7R8AKB9_9EURO</name>
<dbReference type="AlphaFoldDB" id="A0A7R8AKB9"/>
<dbReference type="EMBL" id="AP024444">
    <property type="protein sequence ID" value="BCS21447.1"/>
    <property type="molecule type" value="Genomic_DNA"/>
</dbReference>
<dbReference type="Proteomes" id="UP000654913">
    <property type="component" value="Chromosome 2"/>
</dbReference>
<organism evidence="1 2">
    <name type="scientific">Aspergillus puulaauensis</name>
    <dbReference type="NCBI Taxonomy" id="1220207"/>
    <lineage>
        <taxon>Eukaryota</taxon>
        <taxon>Fungi</taxon>
        <taxon>Dikarya</taxon>
        <taxon>Ascomycota</taxon>
        <taxon>Pezizomycotina</taxon>
        <taxon>Eurotiomycetes</taxon>
        <taxon>Eurotiomycetidae</taxon>
        <taxon>Eurotiales</taxon>
        <taxon>Aspergillaceae</taxon>
        <taxon>Aspergillus</taxon>
    </lineage>
</organism>
<keyword evidence="2" id="KW-1185">Reference proteome</keyword>
<evidence type="ECO:0000313" key="2">
    <source>
        <dbReference type="Proteomes" id="UP000654913"/>
    </source>
</evidence>
<reference evidence="1" key="2">
    <citation type="submission" date="2021-02" db="EMBL/GenBank/DDBJ databases">
        <title>Aspergillus puulaauensis MK2 genome sequence.</title>
        <authorList>
            <person name="Futagami T."/>
            <person name="Mori K."/>
            <person name="Kadooka C."/>
            <person name="Tanaka T."/>
        </authorList>
    </citation>
    <scope>NUCLEOTIDE SEQUENCE</scope>
    <source>
        <strain evidence="1">MK2</strain>
    </source>
</reference>
<dbReference type="KEGG" id="apuu:APUU_21879S"/>
<dbReference type="OrthoDB" id="4297596at2759"/>
<protein>
    <submittedName>
        <fullName evidence="1">Uncharacterized protein</fullName>
    </submittedName>
</protein>
<accession>A0A7R8AKB9</accession>
<proteinExistence type="predicted"/>
<dbReference type="GeneID" id="64971452"/>
<reference evidence="1" key="1">
    <citation type="submission" date="2021-01" db="EMBL/GenBank/DDBJ databases">
        <authorList>
            <consortium name="Aspergillus puulaauensis MK2 genome sequencing consortium"/>
            <person name="Kazuki M."/>
            <person name="Futagami T."/>
        </authorList>
    </citation>
    <scope>NUCLEOTIDE SEQUENCE</scope>
    <source>
        <strain evidence="1">MK2</strain>
    </source>
</reference>